<dbReference type="InterPro" id="IPR045628">
    <property type="entry name" value="Lhr_WH_dom"/>
</dbReference>
<dbReference type="InterPro" id="IPR001650">
    <property type="entry name" value="Helicase_C-like"/>
</dbReference>
<evidence type="ECO:0000256" key="6">
    <source>
        <dbReference type="ARBA" id="ARBA00023125"/>
    </source>
</evidence>
<dbReference type="Pfam" id="PF19306">
    <property type="entry name" value="WHD_Lhr"/>
    <property type="match status" value="1"/>
</dbReference>
<dbReference type="RefSeq" id="WP_264515279.1">
    <property type="nucleotide sequence ID" value="NZ_JAPDDR010000010.1"/>
</dbReference>
<dbReference type="Gene3D" id="3.40.50.300">
    <property type="entry name" value="P-loop containing nucleotide triphosphate hydrolases"/>
    <property type="match status" value="2"/>
</dbReference>
<evidence type="ECO:0000256" key="5">
    <source>
        <dbReference type="ARBA" id="ARBA00022840"/>
    </source>
</evidence>
<keyword evidence="13" id="KW-1185">Reference proteome</keyword>
<evidence type="ECO:0000256" key="2">
    <source>
        <dbReference type="ARBA" id="ARBA00022763"/>
    </source>
</evidence>
<dbReference type="CDD" id="cd18796">
    <property type="entry name" value="SF2_C_LHR"/>
    <property type="match status" value="1"/>
</dbReference>
<evidence type="ECO:0000313" key="12">
    <source>
        <dbReference type="EMBL" id="MCW1915724.1"/>
    </source>
</evidence>
<evidence type="ECO:0000256" key="4">
    <source>
        <dbReference type="ARBA" id="ARBA00022806"/>
    </source>
</evidence>
<dbReference type="PROSITE" id="PS51192">
    <property type="entry name" value="HELICASE_ATP_BIND_1"/>
    <property type="match status" value="1"/>
</dbReference>
<dbReference type="EMBL" id="JAPDDR010000010">
    <property type="protein sequence ID" value="MCW1915724.1"/>
    <property type="molecule type" value="Genomic_DNA"/>
</dbReference>
<sequence length="807" mass="90189">MPASPLQPFFKHKGWKAFPFQKEVWSAYEAGKSGLLHAPTGQGKTLAVWLGPVEETLKSKKRPQSCTVLWLTPLRALAQDTLRALREPLEILAPELQVEARTGDTSAAIRARLRKTLPFGLVTTPESLSLMLTHADTREKLSGLKAVIVDEWHELMGSKRGVQAELCLARLRAWFPELRIWGLSATLGNLDEARAVLLGDKNPGAITVSADLKKEIKVETIIPKEIDRFPWSGHIGTQLAPQVLKELDKARTTLVFTNTRSQVEIWCQELLSLRPEWQDRIAMHHGSLDPEERAKVEQGLRDGSLRCVVCTSSLDLGVDFSPVDQVIQVGSPKGIARMLQRAGRSGHQPGKTSRILGVPTFAMELVEFAAVRDAALVRHLESRKPLRKPLDVLVQHLVTCAIGEPFEPEEMRREIQSAAAYHDLSDTEWDWCLGFISCGGKALSAYPRYRKARFEGGKYVVDDKRLIQQHRLSIGTISSDTHISVRFANGQNLGTVEEGFISRLKPGSLLVFAGRKLELVRLHNKVATVKLATKSAKGQIAVWGGSKMPLSTELAHATAARLRGEGKPAPEMKAVAPILAIQKRWSELPDDRTLLVEHARSREGEHLFVYPMAGRLVHEGIGALMAYRLRLKETVTVTYNDYGFSLTSRRGLFLSEDSIRLNLTLDNLLEDLVACVNTAELARRQFREVARVAGLILQTLPGRPQRSQREVQSSSRLLFEVLERYDPGNLLLLQSQREILERQLEYSRLYEVLSDLKKRPIHLIETKNLTPMAFPLWADRLSATLSAGDAAERLEQMLQNLNQAASK</sequence>
<dbReference type="InterPro" id="IPR013701">
    <property type="entry name" value="Lhr-like_DEAD/DEAH_assoc"/>
</dbReference>
<keyword evidence="4" id="KW-0347">Helicase</keyword>
<dbReference type="InterPro" id="IPR011545">
    <property type="entry name" value="DEAD/DEAH_box_helicase_dom"/>
</dbReference>
<dbReference type="Proteomes" id="UP001165653">
    <property type="component" value="Unassembled WGS sequence"/>
</dbReference>
<dbReference type="SMART" id="SM00490">
    <property type="entry name" value="HELICc"/>
    <property type="match status" value="1"/>
</dbReference>
<keyword evidence="12" id="KW-0436">Ligase</keyword>
<keyword evidence="7" id="KW-0234">DNA repair</keyword>
<keyword evidence="2" id="KW-0227">DNA damage</keyword>
<dbReference type="PIRSF" id="PIRSF037307">
    <property type="entry name" value="Lhr-like_helic_prd"/>
    <property type="match status" value="1"/>
</dbReference>
<evidence type="ECO:0000256" key="3">
    <source>
        <dbReference type="ARBA" id="ARBA00022801"/>
    </source>
</evidence>
<dbReference type="InterPro" id="IPR052511">
    <property type="entry name" value="ATP-dep_Helicase"/>
</dbReference>
<dbReference type="InterPro" id="IPR017170">
    <property type="entry name" value="Lhr-like"/>
</dbReference>
<keyword evidence="3" id="KW-0378">Hydrolase</keyword>
<dbReference type="Pfam" id="PF00270">
    <property type="entry name" value="DEAD"/>
    <property type="match status" value="1"/>
</dbReference>
<keyword evidence="5" id="KW-0067">ATP-binding</keyword>
<dbReference type="Pfam" id="PF08494">
    <property type="entry name" value="DEAD_assoc"/>
    <property type="match status" value="1"/>
</dbReference>
<proteinExistence type="inferred from homology"/>
<comment type="similarity">
    <text evidence="9">Belongs to the Lhr helicase family. Lhr-Core subfamily.</text>
</comment>
<dbReference type="Pfam" id="PF00271">
    <property type="entry name" value="Helicase_C"/>
    <property type="match status" value="1"/>
</dbReference>
<evidence type="ECO:0000259" key="10">
    <source>
        <dbReference type="PROSITE" id="PS51192"/>
    </source>
</evidence>
<dbReference type="NCBIfam" id="TIGR04121">
    <property type="entry name" value="DEXH_lig_assoc"/>
    <property type="match status" value="1"/>
</dbReference>
<dbReference type="InterPro" id="IPR014001">
    <property type="entry name" value="Helicase_ATP-bd"/>
</dbReference>
<dbReference type="InterPro" id="IPR027417">
    <property type="entry name" value="P-loop_NTPase"/>
</dbReference>
<accession>A0ABT3G798</accession>
<dbReference type="PANTHER" id="PTHR47962">
    <property type="entry name" value="ATP-DEPENDENT HELICASE LHR-RELATED-RELATED"/>
    <property type="match status" value="1"/>
</dbReference>
<evidence type="ECO:0000256" key="1">
    <source>
        <dbReference type="ARBA" id="ARBA00022741"/>
    </source>
</evidence>
<evidence type="ECO:0000313" key="13">
    <source>
        <dbReference type="Proteomes" id="UP001165653"/>
    </source>
</evidence>
<dbReference type="InterPro" id="IPR026362">
    <property type="entry name" value="DEXH_lig_assoc"/>
</dbReference>
<dbReference type="PROSITE" id="PS51194">
    <property type="entry name" value="HELICASE_CTER"/>
    <property type="match status" value="1"/>
</dbReference>
<dbReference type="PANTHER" id="PTHR47962:SF3">
    <property type="entry name" value="LARGE ATP-DEPENDENT HELICASE-RELATED PROTEIN"/>
    <property type="match status" value="1"/>
</dbReference>
<evidence type="ECO:0000256" key="8">
    <source>
        <dbReference type="ARBA" id="ARBA00023235"/>
    </source>
</evidence>
<dbReference type="SMART" id="SM00487">
    <property type="entry name" value="DEXDc"/>
    <property type="match status" value="1"/>
</dbReference>
<reference evidence="12" key="1">
    <citation type="submission" date="2022-10" db="EMBL/GenBank/DDBJ databases">
        <title>Luteolibacter sp. GHJ8, whole genome shotgun sequencing project.</title>
        <authorList>
            <person name="Zhao G."/>
            <person name="Shen L."/>
        </authorList>
    </citation>
    <scope>NUCLEOTIDE SEQUENCE</scope>
    <source>
        <strain evidence="12">GHJ8</strain>
    </source>
</reference>
<protein>
    <submittedName>
        <fullName evidence="12">Ligase-associated DNA damage response DEXH box helicase</fullName>
    </submittedName>
</protein>
<name>A0ABT3G798_9BACT</name>
<evidence type="ECO:0000256" key="9">
    <source>
        <dbReference type="ARBA" id="ARBA00093467"/>
    </source>
</evidence>
<evidence type="ECO:0000256" key="7">
    <source>
        <dbReference type="ARBA" id="ARBA00023204"/>
    </source>
</evidence>
<organism evidence="12 13">
    <name type="scientific">Luteolibacter rhizosphaerae</name>
    <dbReference type="NCBI Taxonomy" id="2989719"/>
    <lineage>
        <taxon>Bacteria</taxon>
        <taxon>Pseudomonadati</taxon>
        <taxon>Verrucomicrobiota</taxon>
        <taxon>Verrucomicrobiia</taxon>
        <taxon>Verrucomicrobiales</taxon>
        <taxon>Verrucomicrobiaceae</taxon>
        <taxon>Luteolibacter</taxon>
    </lineage>
</organism>
<keyword evidence="1" id="KW-0547">Nucleotide-binding</keyword>
<evidence type="ECO:0000259" key="11">
    <source>
        <dbReference type="PROSITE" id="PS51194"/>
    </source>
</evidence>
<feature type="domain" description="Helicase C-terminal" evidence="11">
    <location>
        <begin position="242"/>
        <end position="401"/>
    </location>
</feature>
<dbReference type="GO" id="GO:0016874">
    <property type="term" value="F:ligase activity"/>
    <property type="evidence" value="ECO:0007669"/>
    <property type="project" value="UniProtKB-KW"/>
</dbReference>
<feature type="domain" description="Helicase ATP-binding" evidence="10">
    <location>
        <begin position="25"/>
        <end position="205"/>
    </location>
</feature>
<comment type="caution">
    <text evidence="12">The sequence shown here is derived from an EMBL/GenBank/DDBJ whole genome shotgun (WGS) entry which is preliminary data.</text>
</comment>
<dbReference type="SUPFAM" id="SSF52540">
    <property type="entry name" value="P-loop containing nucleoside triphosphate hydrolases"/>
    <property type="match status" value="1"/>
</dbReference>
<keyword evidence="8" id="KW-0413">Isomerase</keyword>
<gene>
    <name evidence="12" type="ORF">OJ996_19210</name>
</gene>
<keyword evidence="6" id="KW-0238">DNA-binding</keyword>